<evidence type="ECO:0000313" key="3">
    <source>
        <dbReference type="EMBL" id="MFC0513893.1"/>
    </source>
</evidence>
<dbReference type="RefSeq" id="WP_377021754.1">
    <property type="nucleotide sequence ID" value="NZ_JBHLTS010000018.1"/>
</dbReference>
<evidence type="ECO:0000259" key="2">
    <source>
        <dbReference type="Pfam" id="PF16344"/>
    </source>
</evidence>
<dbReference type="InterPro" id="IPR032508">
    <property type="entry name" value="FecR_C"/>
</dbReference>
<protein>
    <submittedName>
        <fullName evidence="3">FecR family protein</fullName>
    </submittedName>
</protein>
<reference evidence="3 4" key="1">
    <citation type="submission" date="2024-09" db="EMBL/GenBank/DDBJ databases">
        <authorList>
            <person name="Sun Q."/>
            <person name="Mori K."/>
        </authorList>
    </citation>
    <scope>NUCLEOTIDE SEQUENCE [LARGE SCALE GENOMIC DNA]</scope>
    <source>
        <strain evidence="3 4">NCAIM B.02415</strain>
    </source>
</reference>
<dbReference type="Pfam" id="PF04773">
    <property type="entry name" value="FecR"/>
    <property type="match status" value="1"/>
</dbReference>
<feature type="domain" description="FecR protein" evidence="1">
    <location>
        <begin position="179"/>
        <end position="274"/>
    </location>
</feature>
<name>A0ABV6L3C8_9SPHI</name>
<dbReference type="Gene3D" id="2.60.120.1440">
    <property type="match status" value="1"/>
</dbReference>
<comment type="caution">
    <text evidence="3">The sequence shown here is derived from an EMBL/GenBank/DDBJ whole genome shotgun (WGS) entry which is preliminary data.</text>
</comment>
<dbReference type="InterPro" id="IPR012373">
    <property type="entry name" value="Ferrdict_sens_TM"/>
</dbReference>
<feature type="domain" description="Protein FecR C-terminal" evidence="2">
    <location>
        <begin position="320"/>
        <end position="387"/>
    </location>
</feature>
<proteinExistence type="predicted"/>
<dbReference type="Proteomes" id="UP001589828">
    <property type="component" value="Unassembled WGS sequence"/>
</dbReference>
<dbReference type="Gene3D" id="3.55.50.30">
    <property type="match status" value="1"/>
</dbReference>
<dbReference type="PANTHER" id="PTHR30273">
    <property type="entry name" value="PERIPLASMIC SIGNAL SENSOR AND SIGMA FACTOR ACTIVATOR FECR-RELATED"/>
    <property type="match status" value="1"/>
</dbReference>
<dbReference type="EMBL" id="JBHLTS010000018">
    <property type="protein sequence ID" value="MFC0513893.1"/>
    <property type="molecule type" value="Genomic_DNA"/>
</dbReference>
<keyword evidence="4" id="KW-1185">Reference proteome</keyword>
<evidence type="ECO:0000313" key="4">
    <source>
        <dbReference type="Proteomes" id="UP001589828"/>
    </source>
</evidence>
<organism evidence="3 4">
    <name type="scientific">Mucilaginibacter angelicae</name>
    <dbReference type="NCBI Taxonomy" id="869718"/>
    <lineage>
        <taxon>Bacteria</taxon>
        <taxon>Pseudomonadati</taxon>
        <taxon>Bacteroidota</taxon>
        <taxon>Sphingobacteriia</taxon>
        <taxon>Sphingobacteriales</taxon>
        <taxon>Sphingobacteriaceae</taxon>
        <taxon>Mucilaginibacter</taxon>
    </lineage>
</organism>
<dbReference type="InterPro" id="IPR006860">
    <property type="entry name" value="FecR"/>
</dbReference>
<gene>
    <name evidence="3" type="ORF">ACFFGT_06770</name>
</gene>
<dbReference type="PANTHER" id="PTHR30273:SF2">
    <property type="entry name" value="PROTEIN FECR"/>
    <property type="match status" value="1"/>
</dbReference>
<sequence length="388" mass="42572">MEEQKLKILISRYNSGAATPEERVLVENWYESLNGAELSKSDDELAEIKQDTYKILQTYIGTSKPNQYPAQNNKVISLTYVKWMAAAVLLSISITFYYYRQHSIQQTSNTIAQNDIAPGGNKAILTLANGSKLVLDDSKNGKLATQGKTVVQKTGSGMLAYLASSLNAGSTASEITYNTVTTPRGGQYNVVLPDGTQVWLNAASSLKFPTAFNGKERNVELKGEAYFEVVKNKAMPFHVSSSGQTIEVLGTHFDVNAYNDEAALKTTLLEGSVKVAKGGLSAMLKPGQQSSISNNETNALIKVSEVADIDEIMAWKNGNFHFNNTDIKTVMRQVSRWYDVDIEYAGKLPDDDVFTGTFSRNLTAAKALKVLEFSGVNFKIEGRKIIVK</sequence>
<evidence type="ECO:0000259" key="1">
    <source>
        <dbReference type="Pfam" id="PF04773"/>
    </source>
</evidence>
<accession>A0ABV6L3C8</accession>
<dbReference type="Pfam" id="PF16344">
    <property type="entry name" value="FecR_C"/>
    <property type="match status" value="1"/>
</dbReference>